<dbReference type="EMBL" id="CAEZUR010000036">
    <property type="protein sequence ID" value="CAB4607005.1"/>
    <property type="molecule type" value="Genomic_DNA"/>
</dbReference>
<dbReference type="AlphaFoldDB" id="A0A6J6H6R1"/>
<accession>A0A6J6H6R1</accession>
<organism evidence="1">
    <name type="scientific">freshwater metagenome</name>
    <dbReference type="NCBI Taxonomy" id="449393"/>
    <lineage>
        <taxon>unclassified sequences</taxon>
        <taxon>metagenomes</taxon>
        <taxon>ecological metagenomes</taxon>
    </lineage>
</organism>
<protein>
    <submittedName>
        <fullName evidence="1">Unannotated protein</fullName>
    </submittedName>
</protein>
<evidence type="ECO:0000313" key="1">
    <source>
        <dbReference type="EMBL" id="CAB4607005.1"/>
    </source>
</evidence>
<name>A0A6J6H6R1_9ZZZZ</name>
<proteinExistence type="predicted"/>
<sequence>MNQITGTQTDIDLEKLEETLIILEDEFNEMCEYDECKEARTHLLACPRCPAVENICESHATMAKTAPPRQRVVFNRSCFHNVPMISCGKIRVKN</sequence>
<reference evidence="1" key="1">
    <citation type="submission" date="2020-05" db="EMBL/GenBank/DDBJ databases">
        <authorList>
            <person name="Chiriac C."/>
            <person name="Salcher M."/>
            <person name="Ghai R."/>
            <person name="Kavagutti S V."/>
        </authorList>
    </citation>
    <scope>NUCLEOTIDE SEQUENCE</scope>
</reference>
<gene>
    <name evidence="1" type="ORF">UFOPK1843_00575</name>
</gene>